<keyword evidence="5" id="KW-1185">Reference proteome</keyword>
<evidence type="ECO:0000259" key="1">
    <source>
        <dbReference type="Pfam" id="PF00903"/>
    </source>
</evidence>
<protein>
    <submittedName>
        <fullName evidence="3">Glyoxalase/bleomycin resistance protein/dioxygenase</fullName>
    </submittedName>
</protein>
<dbReference type="Proteomes" id="UP000623307">
    <property type="component" value="Chromosome 1"/>
</dbReference>
<accession>A0A976BIX5</accession>
<reference evidence="2 5" key="2">
    <citation type="submission" date="2021-02" db="EMBL/GenBank/DDBJ databases">
        <title>Complete Genome Sequence of Cupriavidus oxalaticus Strain Ox1, a Soil Oxalate-Degrading Species.</title>
        <authorList>
            <person name="Palmieri F."/>
            <person name="Udriet P."/>
            <person name="Deuasquier M."/>
            <person name="Beaudoing E."/>
            <person name="Johnson S.L."/>
            <person name="Davenport K.W."/>
            <person name="Chain P.S."/>
            <person name="Bindschedler S."/>
            <person name="Junier P."/>
        </authorList>
    </citation>
    <scope>NUCLEOTIDE SEQUENCE [LARGE SCALE GENOMIC DNA]</scope>
    <source>
        <strain evidence="2 5">Ox1</strain>
    </source>
</reference>
<dbReference type="Pfam" id="PF00903">
    <property type="entry name" value="Glyoxalase"/>
    <property type="match status" value="1"/>
</dbReference>
<name>A0A976BIX5_9BURK</name>
<dbReference type="Gene3D" id="3.10.180.10">
    <property type="entry name" value="2,3-Dihydroxybiphenyl 1,2-Dioxygenase, domain 1"/>
    <property type="match status" value="1"/>
</dbReference>
<dbReference type="AlphaFoldDB" id="A0A976BIX5"/>
<organism evidence="3 4">
    <name type="scientific">Cupriavidus oxalaticus</name>
    <dbReference type="NCBI Taxonomy" id="96344"/>
    <lineage>
        <taxon>Bacteria</taxon>
        <taxon>Pseudomonadati</taxon>
        <taxon>Pseudomonadota</taxon>
        <taxon>Betaproteobacteria</taxon>
        <taxon>Burkholderiales</taxon>
        <taxon>Burkholderiaceae</taxon>
        <taxon>Cupriavidus</taxon>
    </lineage>
</organism>
<proteinExistence type="predicted"/>
<dbReference type="RefSeq" id="WP_174544866.1">
    <property type="nucleotide sequence ID" value="NZ_CP069809.1"/>
</dbReference>
<evidence type="ECO:0000313" key="5">
    <source>
        <dbReference type="Proteomes" id="UP000623307"/>
    </source>
</evidence>
<dbReference type="InterPro" id="IPR004360">
    <property type="entry name" value="Glyas_Fos-R_dOase_dom"/>
</dbReference>
<dbReference type="EMBL" id="CP069811">
    <property type="protein sequence ID" value="QRQ90804.1"/>
    <property type="molecule type" value="Genomic_DNA"/>
</dbReference>
<dbReference type="InterPro" id="IPR029068">
    <property type="entry name" value="Glyas_Bleomycin-R_OHBP_Dase"/>
</dbReference>
<feature type="domain" description="Glyoxalase/fosfomycin resistance/dioxygenase" evidence="1">
    <location>
        <begin position="5"/>
        <end position="34"/>
    </location>
</feature>
<dbReference type="SUPFAM" id="SSF54593">
    <property type="entry name" value="Glyoxalase/Bleomycin resistance protein/Dihydroxybiphenyl dioxygenase"/>
    <property type="match status" value="1"/>
</dbReference>
<dbReference type="EMBL" id="OGUS01000142">
    <property type="protein sequence ID" value="SPC23293.1"/>
    <property type="molecule type" value="Genomic_DNA"/>
</dbReference>
<sequence length="51" mass="5773">MPIQRFSHVAYRCVDARKTVEFYTQRLGLEYAFGVAEDYVPSTDSLAVLAS</sequence>
<reference evidence="3 4" key="1">
    <citation type="submission" date="2018-01" db="EMBL/GenBank/DDBJ databases">
        <authorList>
            <person name="Clerissi C."/>
        </authorList>
    </citation>
    <scope>NUCLEOTIDE SEQUENCE [LARGE SCALE GENOMIC DNA]</scope>
    <source>
        <strain evidence="3">Cupriavidus oxalaticus LMG 2235</strain>
        <plasmid evidence="4">co2235_mp</plasmid>
    </source>
</reference>
<geneLocation type="plasmid" evidence="4">
    <name>co2235_mp</name>
</geneLocation>
<dbReference type="Proteomes" id="UP000256862">
    <property type="component" value="Plasmid CO2235_mp"/>
</dbReference>
<gene>
    <name evidence="3" type="ORF">CO2235_MP70071</name>
    <name evidence="2" type="ORF">JTE92_09130</name>
</gene>
<dbReference type="GeneID" id="303489684"/>
<evidence type="ECO:0000313" key="4">
    <source>
        <dbReference type="Proteomes" id="UP000256862"/>
    </source>
</evidence>
<evidence type="ECO:0000313" key="3">
    <source>
        <dbReference type="EMBL" id="SPC23293.1"/>
    </source>
</evidence>
<dbReference type="CDD" id="cd06587">
    <property type="entry name" value="VOC"/>
    <property type="match status" value="1"/>
</dbReference>
<evidence type="ECO:0000313" key="2">
    <source>
        <dbReference type="EMBL" id="QRQ90804.1"/>
    </source>
</evidence>